<dbReference type="RefSeq" id="WP_129469989.1">
    <property type="nucleotide sequence ID" value="NZ_SAWZ01000002.1"/>
</dbReference>
<dbReference type="EMBL" id="SAWZ01000002">
    <property type="protein sequence ID" value="RXR07174.1"/>
    <property type="molecule type" value="Genomic_DNA"/>
</dbReference>
<dbReference type="Gene3D" id="3.90.1140.10">
    <property type="entry name" value="Cyclic phosphodiesterase"/>
    <property type="match status" value="1"/>
</dbReference>
<keyword evidence="3" id="KW-1185">Reference proteome</keyword>
<dbReference type="PANTHER" id="PTHR35561:SF1">
    <property type="entry name" value="RNA 2',3'-CYCLIC PHOSPHODIESTERASE"/>
    <property type="match status" value="1"/>
</dbReference>
<dbReference type="OrthoDB" id="5986557at2"/>
<dbReference type="Proteomes" id="UP000289784">
    <property type="component" value="Unassembled WGS sequence"/>
</dbReference>
<keyword evidence="1" id="KW-0378">Hydrolase</keyword>
<dbReference type="InterPro" id="IPR009097">
    <property type="entry name" value="Cyclic_Pdiesterase"/>
</dbReference>
<reference evidence="2 3" key="1">
    <citation type="submission" date="2019-01" db="EMBL/GenBank/DDBJ databases">
        <title>Pseudoxanthomonas composti sp. nov., isolated from compost.</title>
        <authorList>
            <person name="Yang G."/>
        </authorList>
    </citation>
    <scope>NUCLEOTIDE SEQUENCE [LARGE SCALE GENOMIC DNA]</scope>
    <source>
        <strain evidence="2 3">GSS15</strain>
    </source>
</reference>
<dbReference type="PANTHER" id="PTHR35561">
    <property type="entry name" value="RNA 2',3'-CYCLIC PHOSPHODIESTERASE"/>
    <property type="match status" value="1"/>
</dbReference>
<accession>A0A4Q1JX03</accession>
<dbReference type="Pfam" id="PF13563">
    <property type="entry name" value="2_5_RNA_ligase2"/>
    <property type="match status" value="1"/>
</dbReference>
<protein>
    <recommendedName>
        <fullName evidence="4">RNA 2',3'-cyclic phosphodiesterase</fullName>
    </recommendedName>
</protein>
<evidence type="ECO:0000313" key="3">
    <source>
        <dbReference type="Proteomes" id="UP000289784"/>
    </source>
</evidence>
<dbReference type="GO" id="GO:0008664">
    <property type="term" value="F:RNA 2',3'-cyclic 3'-phosphodiesterase activity"/>
    <property type="evidence" value="ECO:0007669"/>
    <property type="project" value="InterPro"/>
</dbReference>
<proteinExistence type="predicted"/>
<sequence length="186" mass="20227">MQHDLFAMPAQAPSVFFALQPAQGDQTVLDEALRTYAPRFGQPTPLPAAKRHVTMLYLGQPLEEQLPALLEGAQRAGQALRAQSFVLTLDQLAVFGRNSLVLAAAQTPPAAADLEAQLRRQAALHRLQLAKPPKFHPHLTLAHTHDGKRTAAEAIAPVRLSFNEVLLLRGGGGDCYDVLGRWPLSH</sequence>
<organism evidence="2 3">
    <name type="scientific">Pseudoxanthomonas composti</name>
    <dbReference type="NCBI Taxonomy" id="2137479"/>
    <lineage>
        <taxon>Bacteria</taxon>
        <taxon>Pseudomonadati</taxon>
        <taxon>Pseudomonadota</taxon>
        <taxon>Gammaproteobacteria</taxon>
        <taxon>Lysobacterales</taxon>
        <taxon>Lysobacteraceae</taxon>
        <taxon>Pseudoxanthomonas</taxon>
    </lineage>
</organism>
<dbReference type="SUPFAM" id="SSF55144">
    <property type="entry name" value="LigT-like"/>
    <property type="match status" value="1"/>
</dbReference>
<comment type="caution">
    <text evidence="2">The sequence shown here is derived from an EMBL/GenBank/DDBJ whole genome shotgun (WGS) entry which is preliminary data.</text>
</comment>
<evidence type="ECO:0008006" key="4">
    <source>
        <dbReference type="Google" id="ProtNLM"/>
    </source>
</evidence>
<dbReference type="GO" id="GO:0004113">
    <property type="term" value="F:2',3'-cyclic-nucleotide 3'-phosphodiesterase activity"/>
    <property type="evidence" value="ECO:0007669"/>
    <property type="project" value="InterPro"/>
</dbReference>
<evidence type="ECO:0000256" key="1">
    <source>
        <dbReference type="ARBA" id="ARBA00022801"/>
    </source>
</evidence>
<dbReference type="InterPro" id="IPR004175">
    <property type="entry name" value="RNA_CPDase"/>
</dbReference>
<evidence type="ECO:0000313" key="2">
    <source>
        <dbReference type="EMBL" id="RXR07174.1"/>
    </source>
</evidence>
<dbReference type="AlphaFoldDB" id="A0A4Q1JX03"/>
<name>A0A4Q1JX03_9GAMM</name>
<gene>
    <name evidence="2" type="ORF">EPA99_04440</name>
</gene>